<feature type="non-terminal residue" evidence="1">
    <location>
        <position position="1"/>
    </location>
</feature>
<dbReference type="KEGG" id="pcy:PCYB_006840"/>
<dbReference type="GeneID" id="14696477"/>
<reference evidence="1 2" key="1">
    <citation type="journal article" date="2012" name="Nat. Genet.">
        <title>Plasmodium cynomolgi genome sequences provide insight into Plasmodium vivax and the monkey malaria clade.</title>
        <authorList>
            <person name="Tachibana S."/>
            <person name="Sullivan S.A."/>
            <person name="Kawai S."/>
            <person name="Nakamura S."/>
            <person name="Kim H.R."/>
            <person name="Goto N."/>
            <person name="Arisue N."/>
            <person name="Palacpac N.M.Q."/>
            <person name="Honma H."/>
            <person name="Yagi M."/>
            <person name="Tougan T."/>
            <person name="Katakai Y."/>
            <person name="Kaneko O."/>
            <person name="Mita T."/>
            <person name="Kita K."/>
            <person name="Yasutomi Y."/>
            <person name="Sutton P.L."/>
            <person name="Shakhbatyan R."/>
            <person name="Horii T."/>
            <person name="Yasunaga T."/>
            <person name="Barnwell J.W."/>
            <person name="Escalante A.A."/>
            <person name="Carlton J.M."/>
            <person name="Tanabe K."/>
        </authorList>
    </citation>
    <scope>NUCLEOTIDE SEQUENCE [LARGE SCALE GENOMIC DNA]</scope>
    <source>
        <strain evidence="1 2">B</strain>
    </source>
</reference>
<protein>
    <submittedName>
        <fullName evidence="1">CYIR protein</fullName>
    </submittedName>
</protein>
<gene>
    <name evidence="1" type="ORF">PCYB_006840</name>
</gene>
<feature type="non-terminal residue" evidence="1">
    <location>
        <position position="78"/>
    </location>
</feature>
<evidence type="ECO:0000313" key="1">
    <source>
        <dbReference type="EMBL" id="GAB69935.1"/>
    </source>
</evidence>
<dbReference type="OrthoDB" id="389260at2759"/>
<dbReference type="VEuPathDB" id="PlasmoDB:PCYB_006840"/>
<keyword evidence="2" id="KW-1185">Reference proteome</keyword>
<dbReference type="Proteomes" id="UP000006319">
    <property type="component" value="Unassembled WGS sequence"/>
</dbReference>
<dbReference type="RefSeq" id="XP_004228153.1">
    <property type="nucleotide sequence ID" value="XM_004228105.1"/>
</dbReference>
<evidence type="ECO:0000313" key="2">
    <source>
        <dbReference type="Proteomes" id="UP000006319"/>
    </source>
</evidence>
<dbReference type="AlphaFoldDB" id="K6V3I7"/>
<dbReference type="EMBL" id="DF158216">
    <property type="protein sequence ID" value="GAB69935.1"/>
    <property type="molecule type" value="Genomic_DNA"/>
</dbReference>
<sequence length="78" mass="9056">LSQAGDSERDNYCNYIRYWLFEQISVIYTSESTNIDDESFFKKLIDAWKVISTARLSGKCNPGNIKGVKLNELKNRIF</sequence>
<dbReference type="Pfam" id="PF05795">
    <property type="entry name" value="Plasmodium_Vir"/>
    <property type="match status" value="1"/>
</dbReference>
<dbReference type="InterPro" id="IPR008780">
    <property type="entry name" value="Plasmodium_Vir"/>
</dbReference>
<accession>K6V3I7</accession>
<proteinExistence type="predicted"/>
<organism evidence="1 2">
    <name type="scientific">Plasmodium cynomolgi (strain B)</name>
    <dbReference type="NCBI Taxonomy" id="1120755"/>
    <lineage>
        <taxon>Eukaryota</taxon>
        <taxon>Sar</taxon>
        <taxon>Alveolata</taxon>
        <taxon>Apicomplexa</taxon>
        <taxon>Aconoidasida</taxon>
        <taxon>Haemosporida</taxon>
        <taxon>Plasmodiidae</taxon>
        <taxon>Plasmodium</taxon>
        <taxon>Plasmodium (Plasmodium)</taxon>
    </lineage>
</organism>
<name>K6V3I7_PLACD</name>